<evidence type="ECO:0000313" key="3">
    <source>
        <dbReference type="Proteomes" id="UP000625711"/>
    </source>
</evidence>
<accession>A0A834I2G5</accession>
<sequence length="136" mass="15316">MMTVFIQIQKPNQILVRFNEIAVCPVENLARQVFAPSDRAAKLNCGSFVSLGHTIKRNRCTWNECSMSNRQQWPDEKAHSVFATDAASLSGTGSSVAQSRVRRRRRSFVVVVVITIVGVESRRFLAYRHKSFSGIT</sequence>
<keyword evidence="1" id="KW-1133">Transmembrane helix</keyword>
<comment type="caution">
    <text evidence="2">The sequence shown here is derived from an EMBL/GenBank/DDBJ whole genome shotgun (WGS) entry which is preliminary data.</text>
</comment>
<name>A0A834I2G5_RHYFE</name>
<dbReference type="Proteomes" id="UP000625711">
    <property type="component" value="Unassembled WGS sequence"/>
</dbReference>
<keyword evidence="1" id="KW-0812">Transmembrane</keyword>
<keyword evidence="1" id="KW-0472">Membrane</keyword>
<evidence type="ECO:0000313" key="2">
    <source>
        <dbReference type="EMBL" id="KAF7273230.1"/>
    </source>
</evidence>
<proteinExistence type="predicted"/>
<dbReference type="EMBL" id="JAACXV010013530">
    <property type="protein sequence ID" value="KAF7273230.1"/>
    <property type="molecule type" value="Genomic_DNA"/>
</dbReference>
<feature type="transmembrane region" description="Helical" evidence="1">
    <location>
        <begin position="108"/>
        <end position="125"/>
    </location>
</feature>
<evidence type="ECO:0000256" key="1">
    <source>
        <dbReference type="SAM" id="Phobius"/>
    </source>
</evidence>
<reference evidence="2" key="1">
    <citation type="submission" date="2020-08" db="EMBL/GenBank/DDBJ databases">
        <title>Genome sequencing and assembly of the red palm weevil Rhynchophorus ferrugineus.</title>
        <authorList>
            <person name="Dias G.B."/>
            <person name="Bergman C.M."/>
            <person name="Manee M."/>
        </authorList>
    </citation>
    <scope>NUCLEOTIDE SEQUENCE</scope>
    <source>
        <strain evidence="2">AA-2017</strain>
        <tissue evidence="2">Whole larva</tissue>
    </source>
</reference>
<organism evidence="2 3">
    <name type="scientific">Rhynchophorus ferrugineus</name>
    <name type="common">Red palm weevil</name>
    <name type="synonym">Curculio ferrugineus</name>
    <dbReference type="NCBI Taxonomy" id="354439"/>
    <lineage>
        <taxon>Eukaryota</taxon>
        <taxon>Metazoa</taxon>
        <taxon>Ecdysozoa</taxon>
        <taxon>Arthropoda</taxon>
        <taxon>Hexapoda</taxon>
        <taxon>Insecta</taxon>
        <taxon>Pterygota</taxon>
        <taxon>Neoptera</taxon>
        <taxon>Endopterygota</taxon>
        <taxon>Coleoptera</taxon>
        <taxon>Polyphaga</taxon>
        <taxon>Cucujiformia</taxon>
        <taxon>Curculionidae</taxon>
        <taxon>Dryophthorinae</taxon>
        <taxon>Rhynchophorus</taxon>
    </lineage>
</organism>
<protein>
    <submittedName>
        <fullName evidence="2">Uncharacterized protein</fullName>
    </submittedName>
</protein>
<gene>
    <name evidence="2" type="ORF">GWI33_014044</name>
</gene>
<keyword evidence="3" id="KW-1185">Reference proteome</keyword>
<dbReference type="AlphaFoldDB" id="A0A834I2G5"/>